<reference evidence="2" key="1">
    <citation type="journal article" date="2019" name="Int. J. Syst. Evol. Microbiol.">
        <title>The Global Catalogue of Microorganisms (GCM) 10K type strain sequencing project: providing services to taxonomists for standard genome sequencing and annotation.</title>
        <authorList>
            <consortium name="The Broad Institute Genomics Platform"/>
            <consortium name="The Broad Institute Genome Sequencing Center for Infectious Disease"/>
            <person name="Wu L."/>
            <person name="Ma J."/>
        </authorList>
    </citation>
    <scope>NUCLEOTIDE SEQUENCE [LARGE SCALE GENOMIC DNA]</scope>
    <source>
        <strain evidence="2">KCTC 32998</strain>
    </source>
</reference>
<gene>
    <name evidence="1" type="ORF">GCM10009038_35150</name>
</gene>
<dbReference type="RefSeq" id="WP_189446032.1">
    <property type="nucleotide sequence ID" value="NZ_BMZI01000008.1"/>
</dbReference>
<evidence type="ECO:0000313" key="2">
    <source>
        <dbReference type="Proteomes" id="UP000646745"/>
    </source>
</evidence>
<dbReference type="Proteomes" id="UP000646745">
    <property type="component" value="Unassembled WGS sequence"/>
</dbReference>
<accession>A0ABQ3EFJ8</accession>
<sequence length="83" mass="9296">MPHTISCTRCGHAQIAPIDSADDWDEINCSECGDFLDTVGHCRERLLPAYHLQTLNQSRALILQLARENQALNDHPLSQRISA</sequence>
<evidence type="ECO:0000313" key="1">
    <source>
        <dbReference type="EMBL" id="GHB33127.1"/>
    </source>
</evidence>
<dbReference type="EMBL" id="BMZI01000008">
    <property type="protein sequence ID" value="GHB33127.1"/>
    <property type="molecule type" value="Genomic_DNA"/>
</dbReference>
<name>A0ABQ3EFJ8_9GAMM</name>
<protein>
    <submittedName>
        <fullName evidence="1">Uncharacterized protein</fullName>
    </submittedName>
</protein>
<comment type="caution">
    <text evidence="1">The sequence shown here is derived from an EMBL/GenBank/DDBJ whole genome shotgun (WGS) entry which is preliminary data.</text>
</comment>
<keyword evidence="2" id="KW-1185">Reference proteome</keyword>
<proteinExistence type="predicted"/>
<organism evidence="1 2">
    <name type="scientific">Salinicola rhizosphaerae</name>
    <dbReference type="NCBI Taxonomy" id="1443141"/>
    <lineage>
        <taxon>Bacteria</taxon>
        <taxon>Pseudomonadati</taxon>
        <taxon>Pseudomonadota</taxon>
        <taxon>Gammaproteobacteria</taxon>
        <taxon>Oceanospirillales</taxon>
        <taxon>Halomonadaceae</taxon>
        <taxon>Salinicola</taxon>
    </lineage>
</organism>